<accession>A0A1M7NEX7</accession>
<dbReference type="EMBL" id="FRCS01000002">
    <property type="protein sequence ID" value="SHN02274.1"/>
    <property type="molecule type" value="Genomic_DNA"/>
</dbReference>
<dbReference type="Proteomes" id="UP000184440">
    <property type="component" value="Unassembled WGS sequence"/>
</dbReference>
<reference evidence="3 4" key="1">
    <citation type="submission" date="2016-11" db="EMBL/GenBank/DDBJ databases">
        <authorList>
            <person name="Jaros S."/>
            <person name="Januszkiewicz K."/>
            <person name="Wedrychowicz H."/>
        </authorList>
    </citation>
    <scope>NUCLEOTIDE SEQUENCE [LARGE SCALE GENOMIC DNA]</scope>
    <source>
        <strain evidence="3 4">DSM 46144</strain>
    </source>
</reference>
<dbReference type="PANTHER" id="PTHR43317:SF1">
    <property type="entry name" value="THERMOSPERMINE SYNTHASE ACAULIS5"/>
    <property type="match status" value="1"/>
</dbReference>
<organism evidence="3 4">
    <name type="scientific">Cryptosporangium aurantiacum</name>
    <dbReference type="NCBI Taxonomy" id="134849"/>
    <lineage>
        <taxon>Bacteria</taxon>
        <taxon>Bacillati</taxon>
        <taxon>Actinomycetota</taxon>
        <taxon>Actinomycetes</taxon>
        <taxon>Cryptosporangiales</taxon>
        <taxon>Cryptosporangiaceae</taxon>
        <taxon>Cryptosporangium</taxon>
    </lineage>
</organism>
<feature type="region of interest" description="Disordered" evidence="2">
    <location>
        <begin position="1"/>
        <end position="25"/>
    </location>
</feature>
<evidence type="ECO:0000313" key="3">
    <source>
        <dbReference type="EMBL" id="SHN02274.1"/>
    </source>
</evidence>
<dbReference type="AlphaFoldDB" id="A0A1M7NEX7"/>
<proteinExistence type="predicted"/>
<dbReference type="PANTHER" id="PTHR43317">
    <property type="entry name" value="THERMOSPERMINE SYNTHASE ACAULIS5"/>
    <property type="match status" value="1"/>
</dbReference>
<keyword evidence="4" id="KW-1185">Reference proteome</keyword>
<evidence type="ECO:0000256" key="1">
    <source>
        <dbReference type="ARBA" id="ARBA00023115"/>
    </source>
</evidence>
<evidence type="ECO:0000256" key="2">
    <source>
        <dbReference type="SAM" id="MobiDB-lite"/>
    </source>
</evidence>
<gene>
    <name evidence="3" type="ORF">SAMN05443668_102588</name>
</gene>
<dbReference type="SUPFAM" id="SSF53335">
    <property type="entry name" value="S-adenosyl-L-methionine-dependent methyltransferases"/>
    <property type="match status" value="1"/>
</dbReference>
<name>A0A1M7NEX7_9ACTN</name>
<dbReference type="Gene3D" id="3.40.50.150">
    <property type="entry name" value="Vaccinia Virus protein VP39"/>
    <property type="match status" value="1"/>
</dbReference>
<dbReference type="InterPro" id="IPR029063">
    <property type="entry name" value="SAM-dependent_MTases_sf"/>
</dbReference>
<dbReference type="NCBIfam" id="NF037959">
    <property type="entry name" value="MFS_SpdSyn"/>
    <property type="match status" value="1"/>
</dbReference>
<dbReference type="CDD" id="cd02440">
    <property type="entry name" value="AdoMet_MTases"/>
    <property type="match status" value="1"/>
</dbReference>
<protein>
    <submittedName>
        <fullName evidence="3">Spermidine synthase</fullName>
    </submittedName>
</protein>
<dbReference type="GO" id="GO:0006596">
    <property type="term" value="P:polyamine biosynthetic process"/>
    <property type="evidence" value="ECO:0007669"/>
    <property type="project" value="UniProtKB-KW"/>
</dbReference>
<dbReference type="STRING" id="134849.SAMN05443668_102588"/>
<keyword evidence="1" id="KW-0620">Polyamine biosynthesis</keyword>
<sequence>MAAGSNPNKRHRSNNPGAPSPGRYELDGVTVEIVQDLDADDGWMLLLDGVPNSYLNLADPTHLEFEYQQWMARTVDLHRPDEEQPLYLVHIGGGACAFPRYVAASRPGSRQLVAEYNAELIALIRTVFGIRTGPGLRIRAGDGRDVLAGQHSASADVVVRDAFVGPVVPPHLTTTEFITDVTRVLRPGGLYLANVTDGPPLSLARAEVATARATFPHVALVSESPVLKGRRYGNLMLAASSAPLPTTDLARLLARSVAPTRVLEGADLERFAAGAVVTTDDAPLVPPAPPPHLIR</sequence>
<evidence type="ECO:0000313" key="4">
    <source>
        <dbReference type="Proteomes" id="UP000184440"/>
    </source>
</evidence>